<comment type="caution">
    <text evidence="2">The sequence shown here is derived from an EMBL/GenBank/DDBJ whole genome shotgun (WGS) entry which is preliminary data.</text>
</comment>
<feature type="domain" description="Methanolan biosynthesis EpsI" evidence="1">
    <location>
        <begin position="3"/>
        <end position="59"/>
    </location>
</feature>
<protein>
    <recommendedName>
        <fullName evidence="1">Methanolan biosynthesis EpsI domain-containing protein</fullName>
    </recommendedName>
</protein>
<name>X1BAS3_9ZZZZ</name>
<dbReference type="EMBL" id="BART01013797">
    <property type="protein sequence ID" value="GAG81238.1"/>
    <property type="molecule type" value="Genomic_DNA"/>
</dbReference>
<accession>X1BAS3</accession>
<proteinExistence type="predicted"/>
<organism evidence="2">
    <name type="scientific">marine sediment metagenome</name>
    <dbReference type="NCBI Taxonomy" id="412755"/>
    <lineage>
        <taxon>unclassified sequences</taxon>
        <taxon>metagenomes</taxon>
        <taxon>ecological metagenomes</taxon>
    </lineage>
</organism>
<sequence>FDRTSQGTFHQKFNTLWSKFRNGREDNAFVRITVAMDGIKADEAYKTGKEFIELFYPLFLEYVKESNKY</sequence>
<dbReference type="InterPro" id="IPR014263">
    <property type="entry name" value="Methanolan_biosynth_EpsI"/>
</dbReference>
<evidence type="ECO:0000313" key="2">
    <source>
        <dbReference type="EMBL" id="GAG81238.1"/>
    </source>
</evidence>
<evidence type="ECO:0000259" key="1">
    <source>
        <dbReference type="Pfam" id="PF11984"/>
    </source>
</evidence>
<dbReference type="Pfam" id="PF11984">
    <property type="entry name" value="DUF3485"/>
    <property type="match status" value="1"/>
</dbReference>
<reference evidence="2" key="1">
    <citation type="journal article" date="2014" name="Front. Microbiol.">
        <title>High frequency of phylogenetically diverse reductive dehalogenase-homologous genes in deep subseafloor sedimentary metagenomes.</title>
        <authorList>
            <person name="Kawai M."/>
            <person name="Futagami T."/>
            <person name="Toyoda A."/>
            <person name="Takaki Y."/>
            <person name="Nishi S."/>
            <person name="Hori S."/>
            <person name="Arai W."/>
            <person name="Tsubouchi T."/>
            <person name="Morono Y."/>
            <person name="Uchiyama I."/>
            <person name="Ito T."/>
            <person name="Fujiyama A."/>
            <person name="Inagaki F."/>
            <person name="Takami H."/>
        </authorList>
    </citation>
    <scope>NUCLEOTIDE SEQUENCE</scope>
    <source>
        <strain evidence="2">Expedition CK06-06</strain>
    </source>
</reference>
<feature type="non-terminal residue" evidence="2">
    <location>
        <position position="1"/>
    </location>
</feature>
<dbReference type="AlphaFoldDB" id="X1BAS3"/>
<gene>
    <name evidence="2" type="ORF">S01H4_27978</name>
</gene>